<dbReference type="AlphaFoldDB" id="A0A4R1CGP0"/>
<feature type="transmembrane region" description="Helical" evidence="1">
    <location>
        <begin position="118"/>
        <end position="138"/>
    </location>
</feature>
<evidence type="ECO:0000256" key="1">
    <source>
        <dbReference type="SAM" id="Phobius"/>
    </source>
</evidence>
<comment type="caution">
    <text evidence="2">The sequence shown here is derived from an EMBL/GenBank/DDBJ whole genome shotgun (WGS) entry which is preliminary data.</text>
</comment>
<organism evidence="2 3">
    <name type="scientific">Nocardioides jejuensis</name>
    <dbReference type="NCBI Taxonomy" id="2502782"/>
    <lineage>
        <taxon>Bacteria</taxon>
        <taxon>Bacillati</taxon>
        <taxon>Actinomycetota</taxon>
        <taxon>Actinomycetes</taxon>
        <taxon>Propionibacteriales</taxon>
        <taxon>Nocardioidaceae</taxon>
        <taxon>Nocardioides</taxon>
    </lineage>
</organism>
<keyword evidence="1" id="KW-0472">Membrane</keyword>
<keyword evidence="1" id="KW-0812">Transmembrane</keyword>
<gene>
    <name evidence="2" type="ORF">EPD65_02825</name>
</gene>
<dbReference type="EMBL" id="SJZJ01000003">
    <property type="protein sequence ID" value="TCJ30523.1"/>
    <property type="molecule type" value="Genomic_DNA"/>
</dbReference>
<reference evidence="2 3" key="1">
    <citation type="submission" date="2019-03" db="EMBL/GenBank/DDBJ databases">
        <authorList>
            <person name="Kim M.K.M."/>
        </authorList>
    </citation>
    <scope>NUCLEOTIDE SEQUENCE [LARGE SCALE GENOMIC DNA]</scope>
    <source>
        <strain evidence="2 3">18JY15-6</strain>
    </source>
</reference>
<accession>A0A4R1CGP0</accession>
<dbReference type="Proteomes" id="UP000295453">
    <property type="component" value="Unassembled WGS sequence"/>
</dbReference>
<keyword evidence="1" id="KW-1133">Transmembrane helix</keyword>
<sequence length="222" mass="24186">MNRFAASRRAAILMVVALLLLFTLPAALSVWNGWRLDEVGVSTEATVTDTNAVPKAKPTQFFVRYTLPADADPRRGAYIARVSESAWQDAKASETIEATYLDGKPGVNRVVGQVHSNFGLVMTVLGDLALLAMLALALKFRPARERQLVLLATADVVRARPGFAVEEHGSEHVVRGDVVKIGDGEIALHVGEGKEVRVVLGEYRNPVGYQQPAEVRGRRFTP</sequence>
<name>A0A4R1CGP0_9ACTN</name>
<dbReference type="OrthoDB" id="3787268at2"/>
<proteinExistence type="predicted"/>
<evidence type="ECO:0000313" key="3">
    <source>
        <dbReference type="Proteomes" id="UP000295453"/>
    </source>
</evidence>
<protein>
    <submittedName>
        <fullName evidence="2">Uncharacterized protein</fullName>
    </submittedName>
</protein>
<evidence type="ECO:0000313" key="2">
    <source>
        <dbReference type="EMBL" id="TCJ30523.1"/>
    </source>
</evidence>
<keyword evidence="3" id="KW-1185">Reference proteome</keyword>
<dbReference type="RefSeq" id="WP_131581648.1">
    <property type="nucleotide sequence ID" value="NZ_SJZJ01000003.1"/>
</dbReference>